<dbReference type="PROSITE" id="PS51257">
    <property type="entry name" value="PROKAR_LIPOPROTEIN"/>
    <property type="match status" value="1"/>
</dbReference>
<evidence type="ECO:0000313" key="7">
    <source>
        <dbReference type="Proteomes" id="UP000245469"/>
    </source>
</evidence>
<comment type="subcellular location">
    <subcellularLocation>
        <location evidence="1">Cell envelope</location>
    </subcellularLocation>
</comment>
<dbReference type="EMBL" id="QGDQ01000025">
    <property type="protein sequence ID" value="PWJ49556.1"/>
    <property type="molecule type" value="Genomic_DNA"/>
</dbReference>
<dbReference type="AlphaFoldDB" id="A0A315ZVC4"/>
<evidence type="ECO:0000256" key="3">
    <source>
        <dbReference type="ARBA" id="ARBA00022729"/>
    </source>
</evidence>
<dbReference type="Gene3D" id="3.40.50.2300">
    <property type="match status" value="2"/>
</dbReference>
<feature type="domain" description="Periplasmic binding protein" evidence="5">
    <location>
        <begin position="50"/>
        <end position="310"/>
    </location>
</feature>
<evidence type="ECO:0000313" key="6">
    <source>
        <dbReference type="EMBL" id="PWJ49556.1"/>
    </source>
</evidence>
<sequence>MKRTTRAVAAVFGAAALALASACSNPNAEAGASSTSSASSTVSADQQLRVGFFGFAKANSFAQAAWAGVQEAAQENNATAEFVDSNFDGAVQVQQLTDAVTSKRFDVVVIQANDGTAITQPVKQALAAGITVVVEFTPIGGRFDTIEPQVDGVISIVDAPTANGQGLAKLGLDACKQLGKQPCQVAYLQGFDNYPLDAARTEAAVAALKAGGADVVATPIGGYTPDSGRTAMQNVLQANPGVNVVIGSSQAIEGASALTEGRTDILYVGNGGSTQAYAGVMDGTWYGTYVIPEKTDGKTATELGLKKHRGEDVPVATNSADLTPFKALGTKETLAGLTAEYSD</sequence>
<dbReference type="SUPFAM" id="SSF53822">
    <property type="entry name" value="Periplasmic binding protein-like I"/>
    <property type="match status" value="1"/>
</dbReference>
<dbReference type="PANTHER" id="PTHR46847">
    <property type="entry name" value="D-ALLOSE-BINDING PERIPLASMIC PROTEIN-RELATED"/>
    <property type="match status" value="1"/>
</dbReference>
<feature type="chain" id="PRO_5039208023" evidence="4">
    <location>
        <begin position="23"/>
        <end position="343"/>
    </location>
</feature>
<comment type="caution">
    <text evidence="6">The sequence shown here is derived from an EMBL/GenBank/DDBJ whole genome shotgun (WGS) entry which is preliminary data.</text>
</comment>
<dbReference type="InterPro" id="IPR028082">
    <property type="entry name" value="Peripla_BP_I"/>
</dbReference>
<proteinExistence type="inferred from homology"/>
<dbReference type="PANTHER" id="PTHR46847:SF1">
    <property type="entry name" value="D-ALLOSE-BINDING PERIPLASMIC PROTEIN-RELATED"/>
    <property type="match status" value="1"/>
</dbReference>
<dbReference type="InterPro" id="IPR025997">
    <property type="entry name" value="SBP_2_dom"/>
</dbReference>
<dbReference type="RefSeq" id="WP_211319701.1">
    <property type="nucleotide sequence ID" value="NZ_QGDQ01000025.1"/>
</dbReference>
<gene>
    <name evidence="6" type="ORF">BXY45_12523</name>
</gene>
<name>A0A315ZVC4_9ACTN</name>
<organism evidence="6 7">
    <name type="scientific">Quadrisphaera granulorum</name>
    <dbReference type="NCBI Taxonomy" id="317664"/>
    <lineage>
        <taxon>Bacteria</taxon>
        <taxon>Bacillati</taxon>
        <taxon>Actinomycetota</taxon>
        <taxon>Actinomycetes</taxon>
        <taxon>Kineosporiales</taxon>
        <taxon>Kineosporiaceae</taxon>
        <taxon>Quadrisphaera</taxon>
    </lineage>
</organism>
<evidence type="ECO:0000256" key="1">
    <source>
        <dbReference type="ARBA" id="ARBA00004196"/>
    </source>
</evidence>
<dbReference type="GO" id="GO:0030246">
    <property type="term" value="F:carbohydrate binding"/>
    <property type="evidence" value="ECO:0007669"/>
    <property type="project" value="UniProtKB-ARBA"/>
</dbReference>
<keyword evidence="3 4" id="KW-0732">Signal</keyword>
<dbReference type="Pfam" id="PF13407">
    <property type="entry name" value="Peripla_BP_4"/>
    <property type="match status" value="1"/>
</dbReference>
<dbReference type="GO" id="GO:0030313">
    <property type="term" value="C:cell envelope"/>
    <property type="evidence" value="ECO:0007669"/>
    <property type="project" value="UniProtKB-SubCell"/>
</dbReference>
<evidence type="ECO:0000256" key="2">
    <source>
        <dbReference type="ARBA" id="ARBA00007639"/>
    </source>
</evidence>
<keyword evidence="7" id="KW-1185">Reference proteome</keyword>
<evidence type="ECO:0000256" key="4">
    <source>
        <dbReference type="SAM" id="SignalP"/>
    </source>
</evidence>
<dbReference type="CDD" id="cd01536">
    <property type="entry name" value="PBP1_ABC_sugar_binding-like"/>
    <property type="match status" value="1"/>
</dbReference>
<protein>
    <submittedName>
        <fullName evidence="6">Monosaccharide ABC transporter substrate-binding protein (CUT2 family)</fullName>
    </submittedName>
</protein>
<reference evidence="6 7" key="1">
    <citation type="submission" date="2018-03" db="EMBL/GenBank/DDBJ databases">
        <title>Genomic Encyclopedia of Archaeal and Bacterial Type Strains, Phase II (KMG-II): from individual species to whole genera.</title>
        <authorList>
            <person name="Goeker M."/>
        </authorList>
    </citation>
    <scope>NUCLEOTIDE SEQUENCE [LARGE SCALE GENOMIC DNA]</scope>
    <source>
        <strain evidence="6 7">DSM 44889</strain>
    </source>
</reference>
<accession>A0A315ZVC4</accession>
<comment type="similarity">
    <text evidence="2">Belongs to the bacterial solute-binding protein 2 family.</text>
</comment>
<feature type="signal peptide" evidence="4">
    <location>
        <begin position="1"/>
        <end position="22"/>
    </location>
</feature>
<evidence type="ECO:0000259" key="5">
    <source>
        <dbReference type="Pfam" id="PF13407"/>
    </source>
</evidence>
<dbReference type="Proteomes" id="UP000245469">
    <property type="component" value="Unassembled WGS sequence"/>
</dbReference>